<dbReference type="PANTHER" id="PTHR11733:SF241">
    <property type="entry name" value="GH26575P-RELATED"/>
    <property type="match status" value="1"/>
</dbReference>
<organism evidence="12 13">
    <name type="scientific">Rhipicephalus sanguineus</name>
    <name type="common">Brown dog tick</name>
    <name type="synonym">Ixodes sanguineus</name>
    <dbReference type="NCBI Taxonomy" id="34632"/>
    <lineage>
        <taxon>Eukaryota</taxon>
        <taxon>Metazoa</taxon>
        <taxon>Ecdysozoa</taxon>
        <taxon>Arthropoda</taxon>
        <taxon>Chelicerata</taxon>
        <taxon>Arachnida</taxon>
        <taxon>Acari</taxon>
        <taxon>Parasitiformes</taxon>
        <taxon>Ixodida</taxon>
        <taxon>Ixodoidea</taxon>
        <taxon>Ixodidae</taxon>
        <taxon>Rhipicephalinae</taxon>
        <taxon>Rhipicephalus</taxon>
        <taxon>Rhipicephalus</taxon>
    </lineage>
</organism>
<dbReference type="Gene3D" id="3.40.390.10">
    <property type="entry name" value="Collagenase (Catalytic Domain)"/>
    <property type="match status" value="1"/>
</dbReference>
<evidence type="ECO:0000256" key="7">
    <source>
        <dbReference type="ARBA" id="ARBA00023049"/>
    </source>
</evidence>
<dbReference type="InterPro" id="IPR042089">
    <property type="entry name" value="Peptidase_M13_dom_2"/>
</dbReference>
<feature type="compositionally biased region" description="Low complexity" evidence="8">
    <location>
        <begin position="1"/>
        <end position="10"/>
    </location>
</feature>
<keyword evidence="5" id="KW-0378">Hydrolase</keyword>
<dbReference type="GO" id="GO:0016485">
    <property type="term" value="P:protein processing"/>
    <property type="evidence" value="ECO:0007669"/>
    <property type="project" value="TreeGrafter"/>
</dbReference>
<evidence type="ECO:0000256" key="8">
    <source>
        <dbReference type="SAM" id="MobiDB-lite"/>
    </source>
</evidence>
<reference evidence="12" key="2">
    <citation type="submission" date="2021-09" db="EMBL/GenBank/DDBJ databases">
        <authorList>
            <person name="Jia N."/>
            <person name="Wang J."/>
            <person name="Shi W."/>
            <person name="Du L."/>
            <person name="Sun Y."/>
            <person name="Zhan W."/>
            <person name="Jiang J."/>
            <person name="Wang Q."/>
            <person name="Zhang B."/>
            <person name="Ji P."/>
            <person name="Sakyi L.B."/>
            <person name="Cui X."/>
            <person name="Yuan T."/>
            <person name="Jiang B."/>
            <person name="Yang W."/>
            <person name="Lam T.T.-Y."/>
            <person name="Chang Q."/>
            <person name="Ding S."/>
            <person name="Wang X."/>
            <person name="Zhu J."/>
            <person name="Ruan X."/>
            <person name="Zhao L."/>
            <person name="Wei J."/>
            <person name="Que T."/>
            <person name="Du C."/>
            <person name="Cheng J."/>
            <person name="Dai P."/>
            <person name="Han X."/>
            <person name="Huang E."/>
            <person name="Gao Y."/>
            <person name="Liu J."/>
            <person name="Shao H."/>
            <person name="Ye R."/>
            <person name="Li L."/>
            <person name="Wei W."/>
            <person name="Wang X."/>
            <person name="Wang C."/>
            <person name="Huo Q."/>
            <person name="Li W."/>
            <person name="Guo W."/>
            <person name="Chen H."/>
            <person name="Chen S."/>
            <person name="Zhou L."/>
            <person name="Zhou L."/>
            <person name="Ni X."/>
            <person name="Tian J."/>
            <person name="Zhou Y."/>
            <person name="Sheng Y."/>
            <person name="Liu T."/>
            <person name="Pan Y."/>
            <person name="Xia L."/>
            <person name="Li J."/>
            <person name="Zhao F."/>
            <person name="Cao W."/>
        </authorList>
    </citation>
    <scope>NUCLEOTIDE SEQUENCE</scope>
    <source>
        <strain evidence="12">Rsan-2018</strain>
        <tissue evidence="12">Larvae</tissue>
    </source>
</reference>
<name>A0A9D4SVN1_RHISA</name>
<keyword evidence="7" id="KW-0482">Metalloprotease</keyword>
<keyword evidence="3" id="KW-0645">Protease</keyword>
<dbReference type="InterPro" id="IPR008753">
    <property type="entry name" value="Peptidase_M13_N"/>
</dbReference>
<dbReference type="PANTHER" id="PTHR11733">
    <property type="entry name" value="ZINC METALLOPROTEASE FAMILY M13 NEPRILYSIN-RELATED"/>
    <property type="match status" value="1"/>
</dbReference>
<comment type="similarity">
    <text evidence="2">Belongs to the peptidase M13 family.</text>
</comment>
<keyword evidence="9" id="KW-0812">Transmembrane</keyword>
<dbReference type="EMBL" id="JABSTV010001251">
    <property type="protein sequence ID" value="KAH7951036.1"/>
    <property type="molecule type" value="Genomic_DNA"/>
</dbReference>
<dbReference type="SUPFAM" id="SSF55486">
    <property type="entry name" value="Metalloproteases ('zincins'), catalytic domain"/>
    <property type="match status" value="1"/>
</dbReference>
<feature type="domain" description="Peptidase M13 N-terminal" evidence="11">
    <location>
        <begin position="111"/>
        <end position="472"/>
    </location>
</feature>
<dbReference type="InterPro" id="IPR000718">
    <property type="entry name" value="Peptidase_M13"/>
</dbReference>
<evidence type="ECO:0000256" key="3">
    <source>
        <dbReference type="ARBA" id="ARBA00022670"/>
    </source>
</evidence>
<sequence>MRKGSRSSIESAKKAKSASHHRSQDSSGSLAPDDGYSKMPPAFVLVANPNAKRRLLQLAVAATVCFAVGLICIVAYVFLTSPGKTVGICVSDSCLEHAKRLLSSINASADPCKDFYAFVCGGWQRAFPALSVLEKMNVDAKQNEIMELNADTWRVGEASQLYRQCYEPSKVHVDTNIEALLQFMDIVGLVWPVRDVNDSLLHPLEVMLYMAAKYDTNFQFRLEVATSKIIGTILVVRRRYHSVVWEHRLLHALNLEEYAMVIRDHMNTLRLKNVQCNTTLLRELETFFIEATSYESGEGDQSWLTISELDSKTPNIRGAQWHFLLNRQHRITLQRTWNPKDWVVIEDSAILTKLDELFRTYPDPHILMGTAWMFIQSHLWVAAGKPDLMFRDNFQEKVQLACLEYVNSLFGLLASVEYLTRTYPTSEVRRGVYSFVRSLKNEFVSTLKSTAWIGHESAEKAEQKIKNTDLNILPSEHFFLLSARAGLYGKFPDINTSAFVESWLYTAESYQKLQNHARFYDVYQKRRTFHRQPYEYTYLRNSVDAATAALDPPLFYRGGTFAMNYGGSGVLLAKKIAKAIDPVGTTVNSFGENVVWWGTAHSAEYNRRLNCKLGQAAGHNAMGVFPAIPALEVSFSAYKTAVKQEGTSGPMVQDLRIRGLEEYTDDQLFFMTYCYALCSKEGDTSSQQECNLPLGHFSRFADAFYCPEGWPMNAKSKCTFFN</sequence>
<accession>A0A9D4SVN1</accession>
<reference evidence="12" key="1">
    <citation type="journal article" date="2020" name="Cell">
        <title>Large-Scale Comparative Analyses of Tick Genomes Elucidate Their Genetic Diversity and Vector Capacities.</title>
        <authorList>
            <consortium name="Tick Genome and Microbiome Consortium (TIGMIC)"/>
            <person name="Jia N."/>
            <person name="Wang J."/>
            <person name="Shi W."/>
            <person name="Du L."/>
            <person name="Sun Y."/>
            <person name="Zhan W."/>
            <person name="Jiang J.F."/>
            <person name="Wang Q."/>
            <person name="Zhang B."/>
            <person name="Ji P."/>
            <person name="Bell-Sakyi L."/>
            <person name="Cui X.M."/>
            <person name="Yuan T.T."/>
            <person name="Jiang B.G."/>
            <person name="Yang W.F."/>
            <person name="Lam T.T."/>
            <person name="Chang Q.C."/>
            <person name="Ding S.J."/>
            <person name="Wang X.J."/>
            <person name="Zhu J.G."/>
            <person name="Ruan X.D."/>
            <person name="Zhao L."/>
            <person name="Wei J.T."/>
            <person name="Ye R.Z."/>
            <person name="Que T.C."/>
            <person name="Du C.H."/>
            <person name="Zhou Y.H."/>
            <person name="Cheng J.X."/>
            <person name="Dai P.F."/>
            <person name="Guo W.B."/>
            <person name="Han X.H."/>
            <person name="Huang E.J."/>
            <person name="Li L.F."/>
            <person name="Wei W."/>
            <person name="Gao Y.C."/>
            <person name="Liu J.Z."/>
            <person name="Shao H.Z."/>
            <person name="Wang X."/>
            <person name="Wang C.C."/>
            <person name="Yang T.C."/>
            <person name="Huo Q.B."/>
            <person name="Li W."/>
            <person name="Chen H.Y."/>
            <person name="Chen S.E."/>
            <person name="Zhou L.G."/>
            <person name="Ni X.B."/>
            <person name="Tian J.H."/>
            <person name="Sheng Y."/>
            <person name="Liu T."/>
            <person name="Pan Y.S."/>
            <person name="Xia L.Y."/>
            <person name="Li J."/>
            <person name="Zhao F."/>
            <person name="Cao W.C."/>
        </authorList>
    </citation>
    <scope>NUCLEOTIDE SEQUENCE</scope>
    <source>
        <strain evidence="12">Rsan-2018</strain>
    </source>
</reference>
<dbReference type="InterPro" id="IPR018497">
    <property type="entry name" value="Peptidase_M13_C"/>
</dbReference>
<keyword evidence="4" id="KW-0479">Metal-binding</keyword>
<evidence type="ECO:0000256" key="2">
    <source>
        <dbReference type="ARBA" id="ARBA00007357"/>
    </source>
</evidence>
<keyword evidence="9" id="KW-1133">Transmembrane helix</keyword>
<dbReference type="InterPro" id="IPR024079">
    <property type="entry name" value="MetalloPept_cat_dom_sf"/>
</dbReference>
<evidence type="ECO:0000259" key="11">
    <source>
        <dbReference type="Pfam" id="PF05649"/>
    </source>
</evidence>
<dbReference type="GO" id="GO:0046872">
    <property type="term" value="F:metal ion binding"/>
    <property type="evidence" value="ECO:0007669"/>
    <property type="project" value="UniProtKB-KW"/>
</dbReference>
<comment type="caution">
    <text evidence="12">The sequence shown here is derived from an EMBL/GenBank/DDBJ whole genome shotgun (WGS) entry which is preliminary data.</text>
</comment>
<dbReference type="GO" id="GO:0004222">
    <property type="term" value="F:metalloendopeptidase activity"/>
    <property type="evidence" value="ECO:0007669"/>
    <property type="project" value="InterPro"/>
</dbReference>
<dbReference type="Proteomes" id="UP000821837">
    <property type="component" value="Chromosome 5"/>
</dbReference>
<keyword evidence="6" id="KW-0862">Zinc</keyword>
<evidence type="ECO:0000256" key="5">
    <source>
        <dbReference type="ARBA" id="ARBA00022801"/>
    </source>
</evidence>
<feature type="domain" description="Peptidase M13 C-terminal" evidence="10">
    <location>
        <begin position="631"/>
        <end position="719"/>
    </location>
</feature>
<proteinExistence type="inferred from homology"/>
<keyword evidence="13" id="KW-1185">Reference proteome</keyword>
<dbReference type="GO" id="GO:0005886">
    <property type="term" value="C:plasma membrane"/>
    <property type="evidence" value="ECO:0007669"/>
    <property type="project" value="TreeGrafter"/>
</dbReference>
<keyword evidence="9" id="KW-0472">Membrane</keyword>
<dbReference type="VEuPathDB" id="VectorBase:RSAN_030027"/>
<dbReference type="AlphaFoldDB" id="A0A9D4SVN1"/>
<dbReference type="Gene3D" id="1.10.1380.10">
    <property type="entry name" value="Neutral endopeptidase , domain2"/>
    <property type="match status" value="1"/>
</dbReference>
<feature type="region of interest" description="Disordered" evidence="8">
    <location>
        <begin position="1"/>
        <end position="34"/>
    </location>
</feature>
<evidence type="ECO:0000256" key="9">
    <source>
        <dbReference type="SAM" id="Phobius"/>
    </source>
</evidence>
<comment type="cofactor">
    <cofactor evidence="1">
        <name>Zn(2+)</name>
        <dbReference type="ChEBI" id="CHEBI:29105"/>
    </cofactor>
</comment>
<evidence type="ECO:0000259" key="10">
    <source>
        <dbReference type="Pfam" id="PF01431"/>
    </source>
</evidence>
<evidence type="ECO:0000256" key="6">
    <source>
        <dbReference type="ARBA" id="ARBA00022833"/>
    </source>
</evidence>
<dbReference type="PROSITE" id="PS51885">
    <property type="entry name" value="NEPRILYSIN"/>
    <property type="match status" value="1"/>
</dbReference>
<protein>
    <submittedName>
        <fullName evidence="12">Uncharacterized protein</fullName>
    </submittedName>
</protein>
<dbReference type="Pfam" id="PF01431">
    <property type="entry name" value="Peptidase_M13"/>
    <property type="match status" value="1"/>
</dbReference>
<gene>
    <name evidence="12" type="ORF">HPB52_004430</name>
</gene>
<evidence type="ECO:0000313" key="12">
    <source>
        <dbReference type="EMBL" id="KAH7951036.1"/>
    </source>
</evidence>
<evidence type="ECO:0000313" key="13">
    <source>
        <dbReference type="Proteomes" id="UP000821837"/>
    </source>
</evidence>
<dbReference type="Pfam" id="PF05649">
    <property type="entry name" value="Peptidase_M13_N"/>
    <property type="match status" value="1"/>
</dbReference>
<evidence type="ECO:0000256" key="4">
    <source>
        <dbReference type="ARBA" id="ARBA00022723"/>
    </source>
</evidence>
<evidence type="ECO:0000256" key="1">
    <source>
        <dbReference type="ARBA" id="ARBA00001947"/>
    </source>
</evidence>
<feature type="transmembrane region" description="Helical" evidence="9">
    <location>
        <begin position="58"/>
        <end position="79"/>
    </location>
</feature>